<dbReference type="RefSeq" id="WP_152713271.1">
    <property type="nucleotide sequence ID" value="NZ_VOSJ01000074.1"/>
</dbReference>
<dbReference type="CDD" id="cd00093">
    <property type="entry name" value="HTH_XRE"/>
    <property type="match status" value="1"/>
</dbReference>
<gene>
    <name evidence="3" type="ORF">FS320_18370</name>
</gene>
<dbReference type="GO" id="GO:0003700">
    <property type="term" value="F:DNA-binding transcription factor activity"/>
    <property type="evidence" value="ECO:0007669"/>
    <property type="project" value="TreeGrafter"/>
</dbReference>
<dbReference type="AlphaFoldDB" id="A0A5N7MSZ0"/>
<evidence type="ECO:0000256" key="1">
    <source>
        <dbReference type="ARBA" id="ARBA00023125"/>
    </source>
</evidence>
<dbReference type="PROSITE" id="PS50943">
    <property type="entry name" value="HTH_CROC1"/>
    <property type="match status" value="1"/>
</dbReference>
<dbReference type="Proteomes" id="UP000403266">
    <property type="component" value="Unassembled WGS sequence"/>
</dbReference>
<dbReference type="SMART" id="SM00530">
    <property type="entry name" value="HTH_XRE"/>
    <property type="match status" value="1"/>
</dbReference>
<comment type="caution">
    <text evidence="3">The sequence shown here is derived from an EMBL/GenBank/DDBJ whole genome shotgun (WGS) entry which is preliminary data.</text>
</comment>
<reference evidence="3 4" key="1">
    <citation type="journal article" date="2019" name="Syst. Appl. Microbiol.">
        <title>Microvirga tunisiensis sp. nov., a root nodule symbiotic bacterium isolated from Lupinus micranthus and L. luteus grown in Northern Tunisia.</title>
        <authorList>
            <person name="Msaddak A."/>
            <person name="Rejili M."/>
            <person name="Duran D."/>
            <person name="Mars M."/>
            <person name="Palacios J.M."/>
            <person name="Ruiz-Argueso T."/>
            <person name="Rey L."/>
            <person name="Imperial J."/>
        </authorList>
    </citation>
    <scope>NUCLEOTIDE SEQUENCE [LARGE SCALE GENOMIC DNA]</scope>
    <source>
        <strain evidence="3 4">Lmie10</strain>
    </source>
</reference>
<dbReference type="InterPro" id="IPR050807">
    <property type="entry name" value="TransReg_Diox_bact_type"/>
</dbReference>
<dbReference type="PANTHER" id="PTHR46797:SF1">
    <property type="entry name" value="METHYLPHOSPHONATE SYNTHASE"/>
    <property type="match status" value="1"/>
</dbReference>
<dbReference type="PANTHER" id="PTHR46797">
    <property type="entry name" value="HTH-TYPE TRANSCRIPTIONAL REGULATOR"/>
    <property type="match status" value="1"/>
</dbReference>
<sequence length="124" mass="13508">MNKPDIITTPSGDRLAIMPLADYESLVASAEQSADVRAYDEAKRRIASGEDELVPAEFANRILDGESPVRVWREYRGMSAKDLAAKTGLSPAYISQIETGDRDGSFETMKKIAQALSVSLDDLA</sequence>
<dbReference type="Gene3D" id="1.10.260.40">
    <property type="entry name" value="lambda repressor-like DNA-binding domains"/>
    <property type="match status" value="1"/>
</dbReference>
<dbReference type="InterPro" id="IPR001387">
    <property type="entry name" value="Cro/C1-type_HTH"/>
</dbReference>
<proteinExistence type="predicted"/>
<name>A0A5N7MSZ0_9HYPH</name>
<evidence type="ECO:0000259" key="2">
    <source>
        <dbReference type="PROSITE" id="PS50943"/>
    </source>
</evidence>
<accession>A0A5N7MSZ0</accession>
<dbReference type="SUPFAM" id="SSF47413">
    <property type="entry name" value="lambda repressor-like DNA-binding domains"/>
    <property type="match status" value="1"/>
</dbReference>
<protein>
    <submittedName>
        <fullName evidence="3">Helix-turn-helix transcriptional regulator</fullName>
    </submittedName>
</protein>
<organism evidence="3 4">
    <name type="scientific">Microvirga tunisiensis</name>
    <dbReference type="NCBI Taxonomy" id="2108360"/>
    <lineage>
        <taxon>Bacteria</taxon>
        <taxon>Pseudomonadati</taxon>
        <taxon>Pseudomonadota</taxon>
        <taxon>Alphaproteobacteria</taxon>
        <taxon>Hyphomicrobiales</taxon>
        <taxon>Methylobacteriaceae</taxon>
        <taxon>Microvirga</taxon>
    </lineage>
</organism>
<keyword evidence="4" id="KW-1185">Reference proteome</keyword>
<keyword evidence="1" id="KW-0238">DNA-binding</keyword>
<dbReference type="InterPro" id="IPR010982">
    <property type="entry name" value="Lambda_DNA-bd_dom_sf"/>
</dbReference>
<dbReference type="GO" id="GO:0003677">
    <property type="term" value="F:DNA binding"/>
    <property type="evidence" value="ECO:0007669"/>
    <property type="project" value="UniProtKB-KW"/>
</dbReference>
<dbReference type="GO" id="GO:0005829">
    <property type="term" value="C:cytosol"/>
    <property type="evidence" value="ECO:0007669"/>
    <property type="project" value="TreeGrafter"/>
</dbReference>
<feature type="domain" description="HTH cro/C1-type" evidence="2">
    <location>
        <begin position="69"/>
        <end position="123"/>
    </location>
</feature>
<evidence type="ECO:0000313" key="4">
    <source>
        <dbReference type="Proteomes" id="UP000403266"/>
    </source>
</evidence>
<evidence type="ECO:0000313" key="3">
    <source>
        <dbReference type="EMBL" id="MPR27126.1"/>
    </source>
</evidence>
<dbReference type="OrthoDB" id="407979at2"/>
<dbReference type="EMBL" id="VOSK01000074">
    <property type="protein sequence ID" value="MPR27126.1"/>
    <property type="molecule type" value="Genomic_DNA"/>
</dbReference>
<dbReference type="Pfam" id="PF01381">
    <property type="entry name" value="HTH_3"/>
    <property type="match status" value="1"/>
</dbReference>